<keyword evidence="1" id="KW-0812">Transmembrane</keyword>
<dbReference type="OrthoDB" id="125303at2759"/>
<keyword evidence="1" id="KW-0472">Membrane</keyword>
<accession>A0A2P4YFD9</accession>
<comment type="caution">
    <text evidence="2">The sequence shown here is derived from an EMBL/GenBank/DDBJ whole genome shotgun (WGS) entry which is preliminary data.</text>
</comment>
<evidence type="ECO:0000256" key="1">
    <source>
        <dbReference type="SAM" id="Phobius"/>
    </source>
</evidence>
<organism evidence="2 3">
    <name type="scientific">Phytophthora palmivora</name>
    <dbReference type="NCBI Taxonomy" id="4796"/>
    <lineage>
        <taxon>Eukaryota</taxon>
        <taxon>Sar</taxon>
        <taxon>Stramenopiles</taxon>
        <taxon>Oomycota</taxon>
        <taxon>Peronosporomycetes</taxon>
        <taxon>Peronosporales</taxon>
        <taxon>Peronosporaceae</taxon>
        <taxon>Phytophthora</taxon>
    </lineage>
</organism>
<gene>
    <name evidence="2" type="ORF">PHPALM_6205</name>
</gene>
<keyword evidence="1" id="KW-1133">Transmembrane helix</keyword>
<name>A0A2P4YFD9_9STRA</name>
<reference evidence="2 3" key="1">
    <citation type="journal article" date="2017" name="Genome Biol. Evol.">
        <title>Phytophthora megakarya and P. palmivora, closely related causal agents of cacao black pod rot, underwent increases in genome sizes and gene numbers by different mechanisms.</title>
        <authorList>
            <person name="Ali S.S."/>
            <person name="Shao J."/>
            <person name="Lary D.J."/>
            <person name="Kronmiller B."/>
            <person name="Shen D."/>
            <person name="Strem M.D."/>
            <person name="Amoako-Attah I."/>
            <person name="Akrofi A.Y."/>
            <person name="Begoude B.A."/>
            <person name="Ten Hoopen G.M."/>
            <person name="Coulibaly K."/>
            <person name="Kebe B.I."/>
            <person name="Melnick R.L."/>
            <person name="Guiltinan M.J."/>
            <person name="Tyler B.M."/>
            <person name="Meinhardt L.W."/>
            <person name="Bailey B.A."/>
        </authorList>
    </citation>
    <scope>NUCLEOTIDE SEQUENCE [LARGE SCALE GENOMIC DNA]</scope>
    <source>
        <strain evidence="3">sbr112.9</strain>
    </source>
</reference>
<dbReference type="AlphaFoldDB" id="A0A2P4YFD9"/>
<sequence length="251" mass="28275">MVSVLYETEYLLLRANETLEGNEQCESHYCNIVLFLTCNVNFTLMRGETMMLRVLEREVLPRSLYDFTYISGTSDGTTSEVVEVSNFSFKSDFWMVIHTEYLFFSTIPQVTATSTTSSRWRLIGVGTSSFQLVAEQYERLDSNSASALLTDQSFSHATFSWIIGSSAGVAVFTFALILLVMVLCFFAFRVARAPEIKIKYLVVSIHLTVENLIYLPPAAKLPADSIRLKACKDIHDFSTGAEEKAECKRPD</sequence>
<evidence type="ECO:0000313" key="3">
    <source>
        <dbReference type="Proteomes" id="UP000237271"/>
    </source>
</evidence>
<feature type="transmembrane region" description="Helical" evidence="1">
    <location>
        <begin position="159"/>
        <end position="188"/>
    </location>
</feature>
<protein>
    <submittedName>
        <fullName evidence="2">Uncharacterized protein</fullName>
    </submittedName>
</protein>
<keyword evidence="3" id="KW-1185">Reference proteome</keyword>
<evidence type="ECO:0000313" key="2">
    <source>
        <dbReference type="EMBL" id="POM76540.1"/>
    </source>
</evidence>
<dbReference type="EMBL" id="NCKW01003424">
    <property type="protein sequence ID" value="POM76540.1"/>
    <property type="molecule type" value="Genomic_DNA"/>
</dbReference>
<proteinExistence type="predicted"/>
<dbReference type="Proteomes" id="UP000237271">
    <property type="component" value="Unassembled WGS sequence"/>
</dbReference>